<reference evidence="2 3" key="1">
    <citation type="submission" date="2023-07" db="EMBL/GenBank/DDBJ databases">
        <title>Functional and genomic diversity of the sorghum phyllosphere microbiome.</title>
        <authorList>
            <person name="Shade A."/>
        </authorList>
    </citation>
    <scope>NUCLEOTIDE SEQUENCE [LARGE SCALE GENOMIC DNA]</scope>
    <source>
        <strain evidence="2 3">SORGH_AS_1064</strain>
    </source>
</reference>
<proteinExistence type="predicted"/>
<feature type="domain" description="DUF7674" evidence="1">
    <location>
        <begin position="15"/>
        <end position="117"/>
    </location>
</feature>
<comment type="caution">
    <text evidence="2">The sequence shown here is derived from an EMBL/GenBank/DDBJ whole genome shotgun (WGS) entry which is preliminary data.</text>
</comment>
<gene>
    <name evidence="2" type="ORF">QE404_000354</name>
</gene>
<dbReference type="Proteomes" id="UP001225072">
    <property type="component" value="Unassembled WGS sequence"/>
</dbReference>
<dbReference type="EMBL" id="JAUTAL010000001">
    <property type="protein sequence ID" value="MDQ1095207.1"/>
    <property type="molecule type" value="Genomic_DNA"/>
</dbReference>
<sequence length="129" mass="15522">MNAQIPAINQTIAVEYLKSFFPTIRQEIAQLKNNFAGTIQATVNYLKNLVREAKINIIKHHIKLIDWLYRNANVEVRIMIENLFIRSFESFRKIAKTSHWKEIYEYMPIEFQQIYMNHTKLDEIMFKKK</sequence>
<keyword evidence="3" id="KW-1185">Reference proteome</keyword>
<accession>A0ABU0TDY9</accession>
<evidence type="ECO:0000313" key="2">
    <source>
        <dbReference type="EMBL" id="MDQ1095207.1"/>
    </source>
</evidence>
<protein>
    <submittedName>
        <fullName evidence="2">ABC-type proline/glycine betaine transport system permease subunit</fullName>
    </submittedName>
</protein>
<dbReference type="Pfam" id="PF24722">
    <property type="entry name" value="DUF7674"/>
    <property type="match status" value="1"/>
</dbReference>
<name>A0ABU0TDY9_9FLAO</name>
<dbReference type="InterPro" id="IPR056091">
    <property type="entry name" value="DUF7674"/>
</dbReference>
<organism evidence="2 3">
    <name type="scientific">Chryseobacterium camelliae</name>
    <dbReference type="NCBI Taxonomy" id="1265445"/>
    <lineage>
        <taxon>Bacteria</taxon>
        <taxon>Pseudomonadati</taxon>
        <taxon>Bacteroidota</taxon>
        <taxon>Flavobacteriia</taxon>
        <taxon>Flavobacteriales</taxon>
        <taxon>Weeksellaceae</taxon>
        <taxon>Chryseobacterium group</taxon>
        <taxon>Chryseobacterium</taxon>
    </lineage>
</organism>
<evidence type="ECO:0000259" key="1">
    <source>
        <dbReference type="Pfam" id="PF24722"/>
    </source>
</evidence>
<dbReference type="RefSeq" id="WP_307445775.1">
    <property type="nucleotide sequence ID" value="NZ_JAUTAL010000001.1"/>
</dbReference>
<evidence type="ECO:0000313" key="3">
    <source>
        <dbReference type="Proteomes" id="UP001225072"/>
    </source>
</evidence>